<proteinExistence type="predicted"/>
<dbReference type="Gene3D" id="3.30.465.10">
    <property type="match status" value="1"/>
</dbReference>
<protein>
    <submittedName>
        <fullName evidence="7">FAD-linked oxidase-like protein</fullName>
    </submittedName>
</protein>
<dbReference type="GO" id="GO:0071949">
    <property type="term" value="F:FAD binding"/>
    <property type="evidence" value="ECO:0007669"/>
    <property type="project" value="InterPro"/>
</dbReference>
<dbReference type="OrthoDB" id="5332616at2759"/>
<dbReference type="GO" id="GO:0008720">
    <property type="term" value="F:D-lactate dehydrogenase (NAD+) activity"/>
    <property type="evidence" value="ECO:0007669"/>
    <property type="project" value="TreeGrafter"/>
</dbReference>
<dbReference type="InterPro" id="IPR016169">
    <property type="entry name" value="FAD-bd_PCMH_sub2"/>
</dbReference>
<dbReference type="Gene3D" id="1.10.45.10">
    <property type="entry name" value="Vanillyl-alcohol Oxidase, Chain A, domain 4"/>
    <property type="match status" value="1"/>
</dbReference>
<dbReference type="PANTHER" id="PTHR11748:SF114">
    <property type="entry name" value="ARYL-ALCOHOL OXIDASE VANILLYL-ALCOHOL OXIDASE (AFU_ORTHOLOGUE AFUA_3G09500)-RELATED"/>
    <property type="match status" value="1"/>
</dbReference>
<evidence type="ECO:0000256" key="2">
    <source>
        <dbReference type="ARBA" id="ARBA00022630"/>
    </source>
</evidence>
<evidence type="ECO:0000256" key="3">
    <source>
        <dbReference type="ARBA" id="ARBA00022827"/>
    </source>
</evidence>
<dbReference type="AlphaFoldDB" id="A0A9P4JE93"/>
<dbReference type="SUPFAM" id="SSF56176">
    <property type="entry name" value="FAD-binding/transporter-associated domain-like"/>
    <property type="match status" value="1"/>
</dbReference>
<dbReference type="EMBL" id="ML994214">
    <property type="protein sequence ID" value="KAF2197635.1"/>
    <property type="molecule type" value="Genomic_DNA"/>
</dbReference>
<dbReference type="GO" id="GO:1903457">
    <property type="term" value="P:lactate catabolic process"/>
    <property type="evidence" value="ECO:0007669"/>
    <property type="project" value="TreeGrafter"/>
</dbReference>
<dbReference type="GO" id="GO:0005739">
    <property type="term" value="C:mitochondrion"/>
    <property type="evidence" value="ECO:0007669"/>
    <property type="project" value="TreeGrafter"/>
</dbReference>
<dbReference type="PANTHER" id="PTHR11748">
    <property type="entry name" value="D-LACTATE DEHYDROGENASE"/>
    <property type="match status" value="1"/>
</dbReference>
<dbReference type="InterPro" id="IPR036318">
    <property type="entry name" value="FAD-bd_PCMH-like_sf"/>
</dbReference>
<dbReference type="InterPro" id="IPR016166">
    <property type="entry name" value="FAD-bd_PCMH"/>
</dbReference>
<dbReference type="Gene3D" id="3.30.43.10">
    <property type="entry name" value="Uridine Diphospho-n-acetylenolpyruvylglucosamine Reductase, domain 2"/>
    <property type="match status" value="1"/>
</dbReference>
<dbReference type="InterPro" id="IPR016171">
    <property type="entry name" value="Vanillyl_alc_oxidase_C-sub2"/>
</dbReference>
<reference evidence="7" key="1">
    <citation type="journal article" date="2020" name="Stud. Mycol.">
        <title>101 Dothideomycetes genomes: a test case for predicting lifestyles and emergence of pathogens.</title>
        <authorList>
            <person name="Haridas S."/>
            <person name="Albert R."/>
            <person name="Binder M."/>
            <person name="Bloem J."/>
            <person name="Labutti K."/>
            <person name="Salamov A."/>
            <person name="Andreopoulos B."/>
            <person name="Baker S."/>
            <person name="Barry K."/>
            <person name="Bills G."/>
            <person name="Bluhm B."/>
            <person name="Cannon C."/>
            <person name="Castanera R."/>
            <person name="Culley D."/>
            <person name="Daum C."/>
            <person name="Ezra D."/>
            <person name="Gonzalez J."/>
            <person name="Henrissat B."/>
            <person name="Kuo A."/>
            <person name="Liang C."/>
            <person name="Lipzen A."/>
            <person name="Lutzoni F."/>
            <person name="Magnuson J."/>
            <person name="Mondo S."/>
            <person name="Nolan M."/>
            <person name="Ohm R."/>
            <person name="Pangilinan J."/>
            <person name="Park H.-J."/>
            <person name="Ramirez L."/>
            <person name="Alfaro M."/>
            <person name="Sun H."/>
            <person name="Tritt A."/>
            <person name="Yoshinaga Y."/>
            <person name="Zwiers L.-H."/>
            <person name="Turgeon B."/>
            <person name="Goodwin S."/>
            <person name="Spatafora J."/>
            <person name="Crous P."/>
            <person name="Grigoriev I."/>
        </authorList>
    </citation>
    <scope>NUCLEOTIDE SEQUENCE</scope>
    <source>
        <strain evidence="7">ATCC 74209</strain>
    </source>
</reference>
<gene>
    <name evidence="7" type="ORF">GQ43DRAFT_475278</name>
</gene>
<dbReference type="GO" id="GO:0004458">
    <property type="term" value="F:D-lactate dehydrogenase (cytochrome) activity"/>
    <property type="evidence" value="ECO:0007669"/>
    <property type="project" value="TreeGrafter"/>
</dbReference>
<dbReference type="Pfam" id="PF01565">
    <property type="entry name" value="FAD_binding_4"/>
    <property type="match status" value="1"/>
</dbReference>
<comment type="cofactor">
    <cofactor evidence="1">
        <name>FAD</name>
        <dbReference type="ChEBI" id="CHEBI:57692"/>
    </cofactor>
</comment>
<organism evidence="7 8">
    <name type="scientific">Delitschia confertaspora ATCC 74209</name>
    <dbReference type="NCBI Taxonomy" id="1513339"/>
    <lineage>
        <taxon>Eukaryota</taxon>
        <taxon>Fungi</taxon>
        <taxon>Dikarya</taxon>
        <taxon>Ascomycota</taxon>
        <taxon>Pezizomycotina</taxon>
        <taxon>Dothideomycetes</taxon>
        <taxon>Pleosporomycetidae</taxon>
        <taxon>Pleosporales</taxon>
        <taxon>Delitschiaceae</taxon>
        <taxon>Delitschia</taxon>
    </lineage>
</organism>
<dbReference type="InterPro" id="IPR004113">
    <property type="entry name" value="FAD-bd_oxidored_4_C"/>
</dbReference>
<evidence type="ECO:0000259" key="6">
    <source>
        <dbReference type="PROSITE" id="PS51387"/>
    </source>
</evidence>
<dbReference type="Gene3D" id="3.40.462.10">
    <property type="entry name" value="FAD-linked oxidases, C-terminal domain"/>
    <property type="match status" value="1"/>
</dbReference>
<name>A0A9P4JE93_9PLEO</name>
<dbReference type="InterPro" id="IPR016167">
    <property type="entry name" value="FAD-bd_PCMH_sub1"/>
</dbReference>
<dbReference type="PROSITE" id="PS51387">
    <property type="entry name" value="FAD_PCMH"/>
    <property type="match status" value="1"/>
</dbReference>
<feature type="domain" description="FAD-binding PCMH-type" evidence="6">
    <location>
        <begin position="106"/>
        <end position="294"/>
    </location>
</feature>
<comment type="caution">
    <text evidence="7">The sequence shown here is derived from an EMBL/GenBank/DDBJ whole genome shotgun (WGS) entry which is preliminary data.</text>
</comment>
<keyword evidence="2" id="KW-0285">Flavoprotein</keyword>
<evidence type="ECO:0000313" key="7">
    <source>
        <dbReference type="EMBL" id="KAF2197635.1"/>
    </source>
</evidence>
<dbReference type="InterPro" id="IPR016170">
    <property type="entry name" value="Cytok_DH_C_sf"/>
</dbReference>
<keyword evidence="4" id="KW-0560">Oxidoreductase</keyword>
<evidence type="ECO:0000256" key="4">
    <source>
        <dbReference type="ARBA" id="ARBA00023002"/>
    </source>
</evidence>
<evidence type="ECO:0000256" key="1">
    <source>
        <dbReference type="ARBA" id="ARBA00001974"/>
    </source>
</evidence>
<sequence length="606" mass="68147">MSIPNTLSQTPTLSEKHSGIPERLLDKAQKAKSLIYETRTQFEAPSRQRGVAIPQGISKVKFFEVLNELRYEIGEEWVELNDKELKGGWYMEHPNTHDMMNILDAEELVASAVVYPGDVEDVQKIVGWANTWRIPLFPISMGRNFGYGGAAPRVRGSVTVDLGKRMNKILSIDPDDYTCLVEPGVSYYALYEELKKRGYDHMWIDTPDLGGGSVLGNALDRGVGYTPYGDHWSVHSGLEVVLPTGEVLRTGMGALPGSNTWQTFPYGFGPYSDGIFSQSNFGIVTKMGMALMPNPGGYESFMYTFPKEEDLAPLMEIIRPLRISNILENVAQLRHCLQTIAVRGQPRSKYFSGRGPIPEEIIHEEMKKTPLGDCTWVYYGMSYGPPHIRKYKLDVVHQEFLKIPGARRIDPSTLPADEYFWSRDKIAAGIPDLEELLWVNWMPNGSHIAFSPIAPIRGIDATKLYSLARKRHDEAGIDLMPAFCVGLREMHLIVEIVFDSSDISMRRKADRCLRDMIDDAAKLGYGEYRTHLVLMDQVAGTYNWNGNALMRFNERLKDALDPNGILAPGRCGIWPERYRGRGWEIGTGEGGGSEGDGVKPDWKERL</sequence>
<dbReference type="InterPro" id="IPR006094">
    <property type="entry name" value="Oxid_FAD_bind_N"/>
</dbReference>
<feature type="compositionally biased region" description="Gly residues" evidence="5">
    <location>
        <begin position="585"/>
        <end position="595"/>
    </location>
</feature>
<keyword evidence="3" id="KW-0274">FAD</keyword>
<accession>A0A9P4JE93</accession>
<dbReference type="InterPro" id="IPR016164">
    <property type="entry name" value="FAD-linked_Oxase-like_C"/>
</dbReference>
<dbReference type="SUPFAM" id="SSF55103">
    <property type="entry name" value="FAD-linked oxidases, C-terminal domain"/>
    <property type="match status" value="1"/>
</dbReference>
<evidence type="ECO:0000313" key="8">
    <source>
        <dbReference type="Proteomes" id="UP000799536"/>
    </source>
</evidence>
<dbReference type="Proteomes" id="UP000799536">
    <property type="component" value="Unassembled WGS sequence"/>
</dbReference>
<dbReference type="Pfam" id="PF02913">
    <property type="entry name" value="FAD-oxidase_C"/>
    <property type="match status" value="1"/>
</dbReference>
<feature type="region of interest" description="Disordered" evidence="5">
    <location>
        <begin position="585"/>
        <end position="606"/>
    </location>
</feature>
<evidence type="ECO:0000256" key="5">
    <source>
        <dbReference type="SAM" id="MobiDB-lite"/>
    </source>
</evidence>
<feature type="compositionally biased region" description="Basic and acidic residues" evidence="5">
    <location>
        <begin position="596"/>
        <end position="606"/>
    </location>
</feature>
<keyword evidence="8" id="KW-1185">Reference proteome</keyword>